<protein>
    <submittedName>
        <fullName evidence="3">Uncharacterized protein</fullName>
    </submittedName>
</protein>
<name>A0AAD2JHL8_9STRA</name>
<sequence>MKVSPTSKLVLNYLALPMGLGGRGGALRFFLLSQDIPFEENLFAMGEDWAAEKKRLIASGENPSSKTPVVYADGTPLPEHIATGRLLAHVHECASPDLYKNYVQDLVADEYQGFRDAWVHHAFSASDEEKAVYKSEGLPQKLEQFDALYGCFKTHDIFLSISDKTDRPLWGDAACFGLLRDNILTGMMSREDLSNYKKLDAMYAAYEKIPSVEKWLASTIN</sequence>
<dbReference type="InterPro" id="IPR010987">
    <property type="entry name" value="Glutathione-S-Trfase_C-like"/>
</dbReference>
<dbReference type="AlphaFoldDB" id="A0AAD2JHL8"/>
<dbReference type="PROSITE" id="PS50405">
    <property type="entry name" value="GST_CTER"/>
    <property type="match status" value="1"/>
</dbReference>
<organism evidence="3 4">
    <name type="scientific">Cylindrotheca closterium</name>
    <dbReference type="NCBI Taxonomy" id="2856"/>
    <lineage>
        <taxon>Eukaryota</taxon>
        <taxon>Sar</taxon>
        <taxon>Stramenopiles</taxon>
        <taxon>Ochrophyta</taxon>
        <taxon>Bacillariophyta</taxon>
        <taxon>Bacillariophyceae</taxon>
        <taxon>Bacillariophycidae</taxon>
        <taxon>Bacillariales</taxon>
        <taxon>Bacillariaceae</taxon>
        <taxon>Cylindrotheca</taxon>
    </lineage>
</organism>
<feature type="domain" description="GST C-terminal" evidence="2">
    <location>
        <begin position="97"/>
        <end position="221"/>
    </location>
</feature>
<dbReference type="Pfam" id="PF14497">
    <property type="entry name" value="GST_C_3"/>
    <property type="match status" value="1"/>
</dbReference>
<dbReference type="Gene3D" id="1.20.1050.10">
    <property type="match status" value="1"/>
</dbReference>
<dbReference type="PROSITE" id="PS50404">
    <property type="entry name" value="GST_NTER"/>
    <property type="match status" value="1"/>
</dbReference>
<keyword evidence="4" id="KW-1185">Reference proteome</keyword>
<dbReference type="Proteomes" id="UP001295423">
    <property type="component" value="Unassembled WGS sequence"/>
</dbReference>
<feature type="domain" description="GST N-terminal" evidence="1">
    <location>
        <begin position="11"/>
        <end position="95"/>
    </location>
</feature>
<gene>
    <name evidence="3" type="ORF">CYCCA115_LOCUS12631</name>
</gene>
<proteinExistence type="predicted"/>
<dbReference type="EMBL" id="CAKOGP040001770">
    <property type="protein sequence ID" value="CAJ1950540.1"/>
    <property type="molecule type" value="Genomic_DNA"/>
</dbReference>
<evidence type="ECO:0000259" key="2">
    <source>
        <dbReference type="PROSITE" id="PS50405"/>
    </source>
</evidence>
<comment type="caution">
    <text evidence="3">The sequence shown here is derived from an EMBL/GenBank/DDBJ whole genome shotgun (WGS) entry which is preliminary data.</text>
</comment>
<dbReference type="InterPro" id="IPR036282">
    <property type="entry name" value="Glutathione-S-Trfase_C_sf"/>
</dbReference>
<dbReference type="InterPro" id="IPR004046">
    <property type="entry name" value="GST_C"/>
</dbReference>
<reference evidence="3" key="1">
    <citation type="submission" date="2023-08" db="EMBL/GenBank/DDBJ databases">
        <authorList>
            <person name="Audoor S."/>
            <person name="Bilcke G."/>
        </authorList>
    </citation>
    <scope>NUCLEOTIDE SEQUENCE</scope>
</reference>
<evidence type="ECO:0000313" key="3">
    <source>
        <dbReference type="EMBL" id="CAJ1950540.1"/>
    </source>
</evidence>
<evidence type="ECO:0000259" key="1">
    <source>
        <dbReference type="PROSITE" id="PS50404"/>
    </source>
</evidence>
<dbReference type="SUPFAM" id="SSF47616">
    <property type="entry name" value="GST C-terminal domain-like"/>
    <property type="match status" value="1"/>
</dbReference>
<dbReference type="InterPro" id="IPR004045">
    <property type="entry name" value="Glutathione_S-Trfase_N"/>
</dbReference>
<accession>A0AAD2JHL8</accession>
<evidence type="ECO:0000313" key="4">
    <source>
        <dbReference type="Proteomes" id="UP001295423"/>
    </source>
</evidence>
<dbReference type="Gene3D" id="3.40.30.10">
    <property type="entry name" value="Glutaredoxin"/>
    <property type="match status" value="1"/>
</dbReference>